<reference evidence="3" key="1">
    <citation type="journal article" date="2014" name="Proc. Natl. Acad. Sci. U.S.A.">
        <title>Extensive sampling of basidiomycete genomes demonstrates inadequacy of the white-rot/brown-rot paradigm for wood decay fungi.</title>
        <authorList>
            <person name="Riley R."/>
            <person name="Salamov A.A."/>
            <person name="Brown D.W."/>
            <person name="Nagy L.G."/>
            <person name="Floudas D."/>
            <person name="Held B.W."/>
            <person name="Levasseur A."/>
            <person name="Lombard V."/>
            <person name="Morin E."/>
            <person name="Otillar R."/>
            <person name="Lindquist E.A."/>
            <person name="Sun H."/>
            <person name="LaButti K.M."/>
            <person name="Schmutz J."/>
            <person name="Jabbour D."/>
            <person name="Luo H."/>
            <person name="Baker S.E."/>
            <person name="Pisabarro A.G."/>
            <person name="Walton J.D."/>
            <person name="Blanchette R.A."/>
            <person name="Henrissat B."/>
            <person name="Martin F."/>
            <person name="Cullen D."/>
            <person name="Hibbett D.S."/>
            <person name="Grigoriev I.V."/>
        </authorList>
    </citation>
    <scope>NUCLEOTIDE SEQUENCE [LARGE SCALE GENOMIC DNA]</scope>
    <source>
        <strain evidence="3">FD-172 SS1</strain>
    </source>
</reference>
<dbReference type="AlphaFoldDB" id="A0A067MQH8"/>
<dbReference type="HOGENOM" id="CLU_000288_7_38_1"/>
<protein>
    <recommendedName>
        <fullName evidence="1">Protein kinase domain-containing protein</fullName>
    </recommendedName>
</protein>
<dbReference type="PANTHER" id="PTHR44329">
    <property type="entry name" value="SERINE/THREONINE-PROTEIN KINASE TNNI3K-RELATED"/>
    <property type="match status" value="1"/>
</dbReference>
<dbReference type="OrthoDB" id="4062651at2759"/>
<dbReference type="Proteomes" id="UP000027195">
    <property type="component" value="Unassembled WGS sequence"/>
</dbReference>
<dbReference type="SUPFAM" id="SSF56112">
    <property type="entry name" value="Protein kinase-like (PK-like)"/>
    <property type="match status" value="1"/>
</dbReference>
<organism evidence="2 3">
    <name type="scientific">Botryobasidium botryosum (strain FD-172 SS1)</name>
    <dbReference type="NCBI Taxonomy" id="930990"/>
    <lineage>
        <taxon>Eukaryota</taxon>
        <taxon>Fungi</taxon>
        <taxon>Dikarya</taxon>
        <taxon>Basidiomycota</taxon>
        <taxon>Agaricomycotina</taxon>
        <taxon>Agaricomycetes</taxon>
        <taxon>Cantharellales</taxon>
        <taxon>Botryobasidiaceae</taxon>
        <taxon>Botryobasidium</taxon>
    </lineage>
</organism>
<dbReference type="PROSITE" id="PS50011">
    <property type="entry name" value="PROTEIN_KINASE_DOM"/>
    <property type="match status" value="1"/>
</dbReference>
<sequence length="564" mass="62436">MAESLCFKLKIALKPPRILSARGENTRAQRVEDIDLADRPSSTPDKPVLPVPPPLSFFAIIEAATRTAVAVGAHGANFIPVPGLDLAFSALSGIIATVDQVEKNKEDCKLLRLRAAAVLQAILSNCEEGADYSQQLVELITLLGDINNSMIAWSKFGVFQRFIRQRTIQKDVKKHIANLESSLAAFGVTSSMKQERLLTKVWELLSGSGSIGPFVDGHPGDIDALSGVSCGLQLYLRQQSPGLERDRTRRDILKVQSVLGGGMANINLGEAECEKVSIHPVERGERYDVFEGKWMGSQKVALKLLRALSGDDGKRRQEKLERLNKQVKIWSLLRNEYVCPIYGLCTSEPDGPYPYLVTPWCSNGMARKYVLHKSRAIRMQLCLEIALGLRYLHNLKPPVGHGCVKGSNVLISNDGKAQLSDFGLSAFDGGQNLTSMASKQPKWLSPENTRGTISPDSDVWAWAMTLLELLSDNDPFFHSKFAPVQIYDEIKKGARPDRNEYAKLNILFSDELWSFLERCWHREPEKRPKIEEVVSTMEAVICEETPEEISASPAVVAEASVPPS</sequence>
<dbReference type="GO" id="GO:0007166">
    <property type="term" value="P:cell surface receptor signaling pathway"/>
    <property type="evidence" value="ECO:0007669"/>
    <property type="project" value="InterPro"/>
</dbReference>
<dbReference type="GO" id="GO:0005524">
    <property type="term" value="F:ATP binding"/>
    <property type="evidence" value="ECO:0007669"/>
    <property type="project" value="InterPro"/>
</dbReference>
<dbReference type="InParanoid" id="A0A067MQH8"/>
<gene>
    <name evidence="2" type="ORF">BOTBODRAFT_144306</name>
</gene>
<dbReference type="Gene3D" id="1.10.510.10">
    <property type="entry name" value="Transferase(Phosphotransferase) domain 1"/>
    <property type="match status" value="1"/>
</dbReference>
<keyword evidence="3" id="KW-1185">Reference proteome</keyword>
<dbReference type="InterPro" id="IPR011009">
    <property type="entry name" value="Kinase-like_dom_sf"/>
</dbReference>
<evidence type="ECO:0000259" key="1">
    <source>
        <dbReference type="PROSITE" id="PS50011"/>
    </source>
</evidence>
<dbReference type="InterPro" id="IPR000719">
    <property type="entry name" value="Prot_kinase_dom"/>
</dbReference>
<proteinExistence type="predicted"/>
<evidence type="ECO:0000313" key="2">
    <source>
        <dbReference type="EMBL" id="KDQ16965.1"/>
    </source>
</evidence>
<dbReference type="EMBL" id="KL198025">
    <property type="protein sequence ID" value="KDQ16965.1"/>
    <property type="molecule type" value="Genomic_DNA"/>
</dbReference>
<dbReference type="InterPro" id="IPR001245">
    <property type="entry name" value="Ser-Thr/Tyr_kinase_cat_dom"/>
</dbReference>
<dbReference type="Pfam" id="PF07714">
    <property type="entry name" value="PK_Tyr_Ser-Thr"/>
    <property type="match status" value="1"/>
</dbReference>
<dbReference type="GO" id="GO:0004674">
    <property type="term" value="F:protein serine/threonine kinase activity"/>
    <property type="evidence" value="ECO:0007669"/>
    <property type="project" value="TreeGrafter"/>
</dbReference>
<evidence type="ECO:0000313" key="3">
    <source>
        <dbReference type="Proteomes" id="UP000027195"/>
    </source>
</evidence>
<dbReference type="InterPro" id="IPR059179">
    <property type="entry name" value="MLKL-like_MCAfunc"/>
</dbReference>
<dbReference type="InterPro" id="IPR051681">
    <property type="entry name" value="Ser/Thr_Kinases-Pseudokinases"/>
</dbReference>
<dbReference type="Gene3D" id="1.20.930.20">
    <property type="entry name" value="Adaptor protein Cbl, N-terminal domain"/>
    <property type="match status" value="1"/>
</dbReference>
<dbReference type="STRING" id="930990.A0A067MQH8"/>
<name>A0A067MQH8_BOTB1</name>
<dbReference type="CDD" id="cd21037">
    <property type="entry name" value="MLKL_NTD"/>
    <property type="match status" value="1"/>
</dbReference>
<dbReference type="InterPro" id="IPR036537">
    <property type="entry name" value="Adaptor_Cbl_N_dom_sf"/>
</dbReference>
<feature type="domain" description="Protein kinase" evidence="1">
    <location>
        <begin position="275"/>
        <end position="541"/>
    </location>
</feature>
<accession>A0A067MQH8</accession>